<dbReference type="RefSeq" id="WP_090332066.1">
    <property type="nucleotide sequence ID" value="NZ_FNXY01000001.1"/>
</dbReference>
<dbReference type="SUPFAM" id="SSF111384">
    <property type="entry name" value="OmpH-like"/>
    <property type="match status" value="1"/>
</dbReference>
<evidence type="ECO:0000313" key="6">
    <source>
        <dbReference type="Proteomes" id="UP000199532"/>
    </source>
</evidence>
<dbReference type="EMBL" id="FNXY01000001">
    <property type="protein sequence ID" value="SEI44241.1"/>
    <property type="molecule type" value="Genomic_DNA"/>
</dbReference>
<feature type="chain" id="PRO_5011702892" evidence="4">
    <location>
        <begin position="20"/>
        <end position="198"/>
    </location>
</feature>
<dbReference type="AlphaFoldDB" id="A0A1H6QKG0"/>
<dbReference type="PANTHER" id="PTHR35089:SF1">
    <property type="entry name" value="CHAPERONE PROTEIN SKP"/>
    <property type="match status" value="1"/>
</dbReference>
<evidence type="ECO:0000313" key="5">
    <source>
        <dbReference type="EMBL" id="SEI44241.1"/>
    </source>
</evidence>
<dbReference type="Pfam" id="PF03938">
    <property type="entry name" value="OmpH"/>
    <property type="match status" value="1"/>
</dbReference>
<keyword evidence="2 4" id="KW-0732">Signal</keyword>
<keyword evidence="3" id="KW-0175">Coiled coil</keyword>
<evidence type="ECO:0000256" key="2">
    <source>
        <dbReference type="ARBA" id="ARBA00022729"/>
    </source>
</evidence>
<proteinExistence type="inferred from homology"/>
<protein>
    <submittedName>
        <fullName evidence="5">Periplasmic chaperone for outer membrane proteins Skp</fullName>
    </submittedName>
</protein>
<dbReference type="Proteomes" id="UP000199532">
    <property type="component" value="Unassembled WGS sequence"/>
</dbReference>
<feature type="coiled-coil region" evidence="3">
    <location>
        <begin position="87"/>
        <end position="114"/>
    </location>
</feature>
<feature type="signal peptide" evidence="4">
    <location>
        <begin position="1"/>
        <end position="19"/>
    </location>
</feature>
<evidence type="ECO:0000256" key="4">
    <source>
        <dbReference type="SAM" id="SignalP"/>
    </source>
</evidence>
<dbReference type="GO" id="GO:0005829">
    <property type="term" value="C:cytosol"/>
    <property type="evidence" value="ECO:0007669"/>
    <property type="project" value="TreeGrafter"/>
</dbReference>
<accession>A0A1H6QKG0</accession>
<comment type="similarity">
    <text evidence="1">Belongs to the Skp family.</text>
</comment>
<evidence type="ECO:0000256" key="1">
    <source>
        <dbReference type="ARBA" id="ARBA00009091"/>
    </source>
</evidence>
<sequence length="198" mass="22565">MRSLTLLCLLFCLSLTVSFGQNTSEKIGYVDQQLIIERMPEFKKLNQEITLKSQQYEKVLKGKFDDYEAKSAALDKLVAGKAEQMILRDKALELDNLKKSYEEFEANAMKELREYYTKKFTPIKQKVNEAIVFAGRQKGYSFILRMDLNPDGGDMWPVVLFARDSTSNLSADIMKNLGIDSTAASARKIGIPQMLQQK</sequence>
<dbReference type="InterPro" id="IPR024930">
    <property type="entry name" value="Skp_dom_sf"/>
</dbReference>
<dbReference type="GO" id="GO:0051082">
    <property type="term" value="F:unfolded protein binding"/>
    <property type="evidence" value="ECO:0007669"/>
    <property type="project" value="InterPro"/>
</dbReference>
<evidence type="ECO:0000256" key="3">
    <source>
        <dbReference type="SAM" id="Coils"/>
    </source>
</evidence>
<dbReference type="OrthoDB" id="1493480at2"/>
<name>A0A1H6QKG0_9BACT</name>
<dbReference type="PANTHER" id="PTHR35089">
    <property type="entry name" value="CHAPERONE PROTEIN SKP"/>
    <property type="match status" value="1"/>
</dbReference>
<dbReference type="InterPro" id="IPR005632">
    <property type="entry name" value="Chaperone_Skp"/>
</dbReference>
<reference evidence="5 6" key="1">
    <citation type="submission" date="2016-10" db="EMBL/GenBank/DDBJ databases">
        <authorList>
            <person name="de Groot N.N."/>
        </authorList>
    </citation>
    <scope>NUCLEOTIDE SEQUENCE [LARGE SCALE GENOMIC DNA]</scope>
    <source>
        <strain evidence="5 6">DSM 19938</strain>
    </source>
</reference>
<dbReference type="GO" id="GO:0050821">
    <property type="term" value="P:protein stabilization"/>
    <property type="evidence" value="ECO:0007669"/>
    <property type="project" value="TreeGrafter"/>
</dbReference>
<gene>
    <name evidence="5" type="ORF">SAMN04487995_0768</name>
</gene>
<dbReference type="SMART" id="SM00935">
    <property type="entry name" value="OmpH"/>
    <property type="match status" value="1"/>
</dbReference>
<organism evidence="5 6">
    <name type="scientific">Dyadobacter koreensis</name>
    <dbReference type="NCBI Taxonomy" id="408657"/>
    <lineage>
        <taxon>Bacteria</taxon>
        <taxon>Pseudomonadati</taxon>
        <taxon>Bacteroidota</taxon>
        <taxon>Cytophagia</taxon>
        <taxon>Cytophagales</taxon>
        <taxon>Spirosomataceae</taxon>
        <taxon>Dyadobacter</taxon>
    </lineage>
</organism>
<keyword evidence="6" id="KW-1185">Reference proteome</keyword>
<dbReference type="Gene3D" id="3.30.910.20">
    <property type="entry name" value="Skp domain"/>
    <property type="match status" value="1"/>
</dbReference>
<dbReference type="STRING" id="408657.SAMN04487995_0768"/>